<evidence type="ECO:0000313" key="3">
    <source>
        <dbReference type="Proteomes" id="UP000050790"/>
    </source>
</evidence>
<feature type="domain" description="Ig-like" evidence="2">
    <location>
        <begin position="287"/>
        <end position="412"/>
    </location>
</feature>
<keyword evidence="1" id="KW-1133">Transmembrane helix</keyword>
<keyword evidence="1" id="KW-0812">Transmembrane</keyword>
<proteinExistence type="predicted"/>
<dbReference type="InterPro" id="IPR007110">
    <property type="entry name" value="Ig-like_dom"/>
</dbReference>
<dbReference type="PANTHER" id="PTHR23279">
    <property type="entry name" value="DEFECTIVE PROBOSCIS EXTENSION RESPONSE DPR -RELATED"/>
    <property type="match status" value="1"/>
</dbReference>
<reference evidence="4" key="1">
    <citation type="submission" date="2023-11" db="UniProtKB">
        <authorList>
            <consortium name="WormBaseParasite"/>
        </authorList>
    </citation>
    <scope>IDENTIFICATION</scope>
</reference>
<dbReference type="InterPro" id="IPR003598">
    <property type="entry name" value="Ig_sub2"/>
</dbReference>
<dbReference type="GO" id="GO:0050808">
    <property type="term" value="P:synapse organization"/>
    <property type="evidence" value="ECO:0007669"/>
    <property type="project" value="TreeGrafter"/>
</dbReference>
<dbReference type="SUPFAM" id="SSF48726">
    <property type="entry name" value="Immunoglobulin"/>
    <property type="match status" value="1"/>
</dbReference>
<dbReference type="GO" id="GO:0032589">
    <property type="term" value="C:neuron projection membrane"/>
    <property type="evidence" value="ECO:0007669"/>
    <property type="project" value="TreeGrafter"/>
</dbReference>
<dbReference type="WBParaSite" id="SMRG1_90880.1">
    <property type="protein sequence ID" value="SMRG1_90880.1"/>
    <property type="gene ID" value="SMRG1_90880"/>
</dbReference>
<name>A0AA85AN51_9TREM</name>
<organism evidence="3 4">
    <name type="scientific">Schistosoma margrebowiei</name>
    <dbReference type="NCBI Taxonomy" id="48269"/>
    <lineage>
        <taxon>Eukaryota</taxon>
        <taxon>Metazoa</taxon>
        <taxon>Spiralia</taxon>
        <taxon>Lophotrochozoa</taxon>
        <taxon>Platyhelminthes</taxon>
        <taxon>Trematoda</taxon>
        <taxon>Digenea</taxon>
        <taxon>Strigeidida</taxon>
        <taxon>Schistosomatoidea</taxon>
        <taxon>Schistosomatidae</taxon>
        <taxon>Schistosoma</taxon>
    </lineage>
</organism>
<dbReference type="SMART" id="SM00409">
    <property type="entry name" value="IG"/>
    <property type="match status" value="2"/>
</dbReference>
<sequence>MCKYFKITLIISLYYFIYFTERMIQPFIFTNLIINNISDNNNHNKLPKINNQSIIINYNRSQSIFNNNNNNTIQNLSHSTDLSLNDSSQNQYYIDKILNEDVEETLNDFSNNEIEHLNDSFETNFPVNEPSTELYSPVNTILSNLSKQQVDVNLDSNTNLRFVKYFVGETIRMRCIIPEGSHVIMWNKIGEEYPLTIGNHRFIPDKRISIKQKSSNKWILRIIKAKLTDSGLYTCTIKSIHKEDNIIKDNSNVQNNNDKIINQTNMNITLAIKQMNNPDYYISVVEPRSNEVKQANITVVSDNFIFKNRTLTVTGPRVVYYGNPLELKCYAKFSTDVRASGYEILLEWYHHGVRKSSDPFKSGGVYIEQKWLDPKTLESRLFIKWASESDTGQWICLERYKPSENNTEHESSHMIHLNPIHKSLLSTDRIQNNRLPVSSVSKNRPLSSTSPLLPTSRIMFGRIEVEIIDISKASIHLNGLRSNEINYMYSNTGSNSKLHQSIINNITYLYNIKWLFIKICLFMILLNYFL</sequence>
<accession>A0AA85AN51</accession>
<dbReference type="SMART" id="SM00408">
    <property type="entry name" value="IGc2"/>
    <property type="match status" value="1"/>
</dbReference>
<dbReference type="Gene3D" id="2.60.40.10">
    <property type="entry name" value="Immunoglobulins"/>
    <property type="match status" value="2"/>
</dbReference>
<dbReference type="Proteomes" id="UP000050790">
    <property type="component" value="Unassembled WGS sequence"/>
</dbReference>
<dbReference type="InterPro" id="IPR013783">
    <property type="entry name" value="Ig-like_fold"/>
</dbReference>
<evidence type="ECO:0000259" key="2">
    <source>
        <dbReference type="PROSITE" id="PS50835"/>
    </source>
</evidence>
<keyword evidence="1" id="KW-0472">Membrane</keyword>
<feature type="transmembrane region" description="Helical" evidence="1">
    <location>
        <begin position="508"/>
        <end position="529"/>
    </location>
</feature>
<dbReference type="AlphaFoldDB" id="A0AA85AN51"/>
<feature type="domain" description="Ig-like" evidence="2">
    <location>
        <begin position="168"/>
        <end position="254"/>
    </location>
</feature>
<dbReference type="PANTHER" id="PTHR23279:SF36">
    <property type="entry name" value="DEFECTIVE PROBOSCIS EXTENSION RESPONSE 9, ISOFORM A"/>
    <property type="match status" value="1"/>
</dbReference>
<dbReference type="InterPro" id="IPR037448">
    <property type="entry name" value="Zig-8"/>
</dbReference>
<dbReference type="PROSITE" id="PS50835">
    <property type="entry name" value="IG_LIKE"/>
    <property type="match status" value="2"/>
</dbReference>
<evidence type="ECO:0000256" key="1">
    <source>
        <dbReference type="SAM" id="Phobius"/>
    </source>
</evidence>
<dbReference type="InterPro" id="IPR003599">
    <property type="entry name" value="Ig_sub"/>
</dbReference>
<dbReference type="InterPro" id="IPR036179">
    <property type="entry name" value="Ig-like_dom_sf"/>
</dbReference>
<evidence type="ECO:0000313" key="4">
    <source>
        <dbReference type="WBParaSite" id="SMRG1_90880.1"/>
    </source>
</evidence>
<protein>
    <recommendedName>
        <fullName evidence="2">Ig-like domain-containing protein</fullName>
    </recommendedName>
</protein>